<dbReference type="EMBL" id="AZCX01000002">
    <property type="protein sequence ID" value="KRK48712.1"/>
    <property type="molecule type" value="Genomic_DNA"/>
</dbReference>
<dbReference type="SUPFAM" id="SSF51004">
    <property type="entry name" value="C-terminal (heme d1) domain of cytochrome cd1-nitrite reductase"/>
    <property type="match status" value="1"/>
</dbReference>
<dbReference type="AlphaFoldDB" id="A0A0R1HQI2"/>
<dbReference type="GO" id="GO:0017057">
    <property type="term" value="F:6-phosphogluconolactonase activity"/>
    <property type="evidence" value="ECO:0007669"/>
    <property type="project" value="TreeGrafter"/>
</dbReference>
<comment type="caution">
    <text evidence="2">The sequence shown here is derived from an EMBL/GenBank/DDBJ whole genome shotgun (WGS) entry which is preliminary data.</text>
</comment>
<dbReference type="RefSeq" id="WP_056941947.1">
    <property type="nucleotide sequence ID" value="NZ_AZCX01000002.1"/>
</dbReference>
<reference evidence="2 3" key="1">
    <citation type="journal article" date="2015" name="Genome Announc.">
        <title>Expanding the biotechnology potential of lactobacilli through comparative genomics of 213 strains and associated genera.</title>
        <authorList>
            <person name="Sun Z."/>
            <person name="Harris H.M."/>
            <person name="McCann A."/>
            <person name="Guo C."/>
            <person name="Argimon S."/>
            <person name="Zhang W."/>
            <person name="Yang X."/>
            <person name="Jeffery I.B."/>
            <person name="Cooney J.C."/>
            <person name="Kagawa T.F."/>
            <person name="Liu W."/>
            <person name="Song Y."/>
            <person name="Salvetti E."/>
            <person name="Wrobel A."/>
            <person name="Rasinkangas P."/>
            <person name="Parkhill J."/>
            <person name="Rea M.C."/>
            <person name="O'Sullivan O."/>
            <person name="Ritari J."/>
            <person name="Douillard F.P."/>
            <person name="Paul Ross R."/>
            <person name="Yang R."/>
            <person name="Briner A.E."/>
            <person name="Felis G.E."/>
            <person name="de Vos W.M."/>
            <person name="Barrangou R."/>
            <person name="Klaenhammer T.R."/>
            <person name="Caufield P.W."/>
            <person name="Cui Y."/>
            <person name="Zhang H."/>
            <person name="O'Toole P.W."/>
        </authorList>
    </citation>
    <scope>NUCLEOTIDE SEQUENCE [LARGE SCALE GENOMIC DNA]</scope>
    <source>
        <strain evidence="2 3">JCM 15530</strain>
    </source>
</reference>
<dbReference type="Pfam" id="PF10282">
    <property type="entry name" value="Lactonase"/>
    <property type="match status" value="1"/>
</dbReference>
<comment type="similarity">
    <text evidence="1">Belongs to the cycloisomerase 2 family.</text>
</comment>
<organism evidence="2 3">
    <name type="scientific">Secundilactobacillus kimchicus JCM 15530</name>
    <dbReference type="NCBI Taxonomy" id="1302272"/>
    <lineage>
        <taxon>Bacteria</taxon>
        <taxon>Bacillati</taxon>
        <taxon>Bacillota</taxon>
        <taxon>Bacilli</taxon>
        <taxon>Lactobacillales</taxon>
        <taxon>Lactobacillaceae</taxon>
        <taxon>Secundilactobacillus</taxon>
    </lineage>
</organism>
<dbReference type="OrthoDB" id="9790815at2"/>
<dbReference type="InterPro" id="IPR050282">
    <property type="entry name" value="Cycloisomerase_2"/>
</dbReference>
<dbReference type="InterPro" id="IPR015943">
    <property type="entry name" value="WD40/YVTN_repeat-like_dom_sf"/>
</dbReference>
<dbReference type="Proteomes" id="UP000050911">
    <property type="component" value="Unassembled WGS sequence"/>
</dbReference>
<evidence type="ECO:0000256" key="1">
    <source>
        <dbReference type="ARBA" id="ARBA00005564"/>
    </source>
</evidence>
<dbReference type="PATRIC" id="fig|1302272.5.peg.1037"/>
<dbReference type="InterPro" id="IPR011048">
    <property type="entry name" value="Haem_d1_sf"/>
</dbReference>
<proteinExistence type="inferred from homology"/>
<dbReference type="PANTHER" id="PTHR30344">
    <property type="entry name" value="6-PHOSPHOGLUCONOLACTONASE-RELATED"/>
    <property type="match status" value="1"/>
</dbReference>
<name>A0A0R1HQI2_9LACO</name>
<dbReference type="GO" id="GO:0005829">
    <property type="term" value="C:cytosol"/>
    <property type="evidence" value="ECO:0007669"/>
    <property type="project" value="TreeGrafter"/>
</dbReference>
<dbReference type="STRING" id="1302272.FC96_GL001030"/>
<protein>
    <submittedName>
        <fullName evidence="2">3-carboxymuconate cyclase</fullName>
    </submittedName>
</protein>
<accession>A0A0R1HQI2</accession>
<sequence>MIEKILVGTYTKKHSEGIYELSLDTEKRELSEVTLVGKAGNPTYLAKSKANRVYAIDAESDNGEKVGGLKIFDASNRPFDEIGKTLAPGSSPAYVTVDEGRQLVYTANYHMGTVTVYKIEADGTLTQVDQVKHTGAGPRPEQADGPHPHFADLTPDGRLVVCDLGNDTVYIYNISDDGHLEENHRFNCARGFGPRHIIFNPDTNMAYMVGELASKVAVLAYDPAAGTLALQQGISTIPRDWTAHNGAAAVRMSADHKFLYVSNRGYNSIAVFEIAEDGTLTLIDNTPSEGDFPRDFNLNHDDQFLVVVHQNSDNATLFARDAVTGKLTKIQQDVTVPEGVAVLFED</sequence>
<dbReference type="Gene3D" id="2.130.10.10">
    <property type="entry name" value="YVTN repeat-like/Quinoprotein amine dehydrogenase"/>
    <property type="match status" value="1"/>
</dbReference>
<gene>
    <name evidence="2" type="ORF">FC96_GL001030</name>
</gene>
<evidence type="ECO:0000313" key="2">
    <source>
        <dbReference type="EMBL" id="KRK48712.1"/>
    </source>
</evidence>
<dbReference type="PANTHER" id="PTHR30344:SF1">
    <property type="entry name" value="6-PHOSPHOGLUCONOLACTONASE"/>
    <property type="match status" value="1"/>
</dbReference>
<evidence type="ECO:0000313" key="3">
    <source>
        <dbReference type="Proteomes" id="UP000050911"/>
    </source>
</evidence>
<keyword evidence="3" id="KW-1185">Reference proteome</keyword>
<dbReference type="InterPro" id="IPR019405">
    <property type="entry name" value="Lactonase_7-beta_prop"/>
</dbReference>